<dbReference type="GO" id="GO:0005829">
    <property type="term" value="C:cytosol"/>
    <property type="evidence" value="ECO:0007669"/>
    <property type="project" value="UniProtKB-SubCell"/>
</dbReference>
<dbReference type="GO" id="GO:0004364">
    <property type="term" value="F:glutathione transferase activity"/>
    <property type="evidence" value="ECO:0007669"/>
    <property type="project" value="UniProtKB-UniRule"/>
</dbReference>
<dbReference type="InterPro" id="IPR045073">
    <property type="entry name" value="Omega/Tau-like"/>
</dbReference>
<dbReference type="InterPro" id="IPR036249">
    <property type="entry name" value="Thioredoxin-like_sf"/>
</dbReference>
<dbReference type="InterPro" id="IPR036282">
    <property type="entry name" value="Glutathione-S-Trfase_C_sf"/>
</dbReference>
<dbReference type="InterPro" id="IPR010987">
    <property type="entry name" value="Glutathione-S-Trfase_C-like"/>
</dbReference>
<dbReference type="Proteomes" id="UP001085076">
    <property type="component" value="Miscellaneous, Linkage group lg02"/>
</dbReference>
<dbReference type="OrthoDB" id="202840at2759"/>
<feature type="domain" description="GST C-terminal" evidence="5">
    <location>
        <begin position="67"/>
        <end position="200"/>
    </location>
</feature>
<dbReference type="CDD" id="cd03058">
    <property type="entry name" value="GST_N_Tau"/>
    <property type="match status" value="1"/>
</dbReference>
<accession>A0A9D5CX16</accession>
<dbReference type="SFLD" id="SFLDG01152">
    <property type="entry name" value="Main.3:_Omega-_and_Tau-like"/>
    <property type="match status" value="1"/>
</dbReference>
<dbReference type="GO" id="GO:0006749">
    <property type="term" value="P:glutathione metabolic process"/>
    <property type="evidence" value="ECO:0007669"/>
    <property type="project" value="InterPro"/>
</dbReference>
<evidence type="ECO:0000313" key="6">
    <source>
        <dbReference type="EMBL" id="KAJ0980489.1"/>
    </source>
</evidence>
<keyword evidence="3" id="KW-0963">Cytoplasm</keyword>
<dbReference type="AlphaFoldDB" id="A0A9D5CX16"/>
<dbReference type="Gene3D" id="3.40.30.10">
    <property type="entry name" value="Glutaredoxin"/>
    <property type="match status" value="1"/>
</dbReference>
<dbReference type="PROSITE" id="PS50405">
    <property type="entry name" value="GST_CTER"/>
    <property type="match status" value="1"/>
</dbReference>
<dbReference type="CDD" id="cd03185">
    <property type="entry name" value="GST_C_Tau"/>
    <property type="match status" value="1"/>
</dbReference>
<evidence type="ECO:0000256" key="2">
    <source>
        <dbReference type="ARBA" id="ARBA00047960"/>
    </source>
</evidence>
<dbReference type="Pfam" id="PF02798">
    <property type="entry name" value="GST_N"/>
    <property type="match status" value="1"/>
</dbReference>
<dbReference type="SFLD" id="SFLDG00358">
    <property type="entry name" value="Main_(cytGST)"/>
    <property type="match status" value="1"/>
</dbReference>
<comment type="catalytic activity">
    <reaction evidence="2 3">
        <text>RX + glutathione = an S-substituted glutathione + a halide anion + H(+)</text>
        <dbReference type="Rhea" id="RHEA:16437"/>
        <dbReference type="ChEBI" id="CHEBI:15378"/>
        <dbReference type="ChEBI" id="CHEBI:16042"/>
        <dbReference type="ChEBI" id="CHEBI:17792"/>
        <dbReference type="ChEBI" id="CHEBI:57925"/>
        <dbReference type="ChEBI" id="CHEBI:90779"/>
        <dbReference type="EC" id="2.5.1.18"/>
    </reaction>
</comment>
<dbReference type="SFLD" id="SFLDS00019">
    <property type="entry name" value="Glutathione_Transferase_(cytos"/>
    <property type="match status" value="1"/>
</dbReference>
<comment type="caution">
    <text evidence="6">The sequence shown here is derived from an EMBL/GenBank/DDBJ whole genome shotgun (WGS) entry which is preliminary data.</text>
</comment>
<name>A0A9D5CX16_9LILI</name>
<dbReference type="SUPFAM" id="SSF52833">
    <property type="entry name" value="Thioredoxin-like"/>
    <property type="match status" value="1"/>
</dbReference>
<evidence type="ECO:0000256" key="3">
    <source>
        <dbReference type="RuleBase" id="RU369102"/>
    </source>
</evidence>
<proteinExistence type="inferred from homology"/>
<dbReference type="InterPro" id="IPR045074">
    <property type="entry name" value="GST_C_Tau"/>
</dbReference>
<feature type="domain" description="GST N-terminal" evidence="4">
    <location>
        <begin position="7"/>
        <end position="86"/>
    </location>
</feature>
<comment type="similarity">
    <text evidence="3">Belongs to the GST superfamily.</text>
</comment>
<dbReference type="InterPro" id="IPR040079">
    <property type="entry name" value="Glutathione_S-Trfase"/>
</dbReference>
<comment type="function">
    <text evidence="3">Is involved in the conjugation of reduced glutathione to a wide number of exogenous and endogenous hydrophobic electrophiles.</text>
</comment>
<sequence length="211" mass="24501">MAANHHAEVVLLDHWTSQFGQRVCIALEEKGVEYEYIEQDTINKSTLLIESNPIYKKIPVLIHHGKPVCESMIIVQYVDEVWSDKAQLLPDEPFARARARFWADYINNKGEALEEAKKDFMEIVKTLEVELGDKTFFNGDTFGFVDVALVPFFGRFNAYEKIANFNIEEECPKIVAWGRRCMHRDSVSKILPDDQKNYELLLKLRRHHGVE</sequence>
<dbReference type="Pfam" id="PF13410">
    <property type="entry name" value="GST_C_2"/>
    <property type="match status" value="1"/>
</dbReference>
<evidence type="ECO:0000259" key="5">
    <source>
        <dbReference type="PROSITE" id="PS50405"/>
    </source>
</evidence>
<gene>
    <name evidence="6" type="ORF">J5N97_008744</name>
</gene>
<evidence type="ECO:0000256" key="1">
    <source>
        <dbReference type="ARBA" id="ARBA00022679"/>
    </source>
</evidence>
<dbReference type="Gene3D" id="1.20.1050.10">
    <property type="match status" value="1"/>
</dbReference>
<keyword evidence="1 3" id="KW-0808">Transferase</keyword>
<dbReference type="SUPFAM" id="SSF47616">
    <property type="entry name" value="GST C-terminal domain-like"/>
    <property type="match status" value="1"/>
</dbReference>
<keyword evidence="7" id="KW-1185">Reference proteome</keyword>
<evidence type="ECO:0000313" key="7">
    <source>
        <dbReference type="Proteomes" id="UP001085076"/>
    </source>
</evidence>
<dbReference type="PANTHER" id="PTHR11260">
    <property type="entry name" value="GLUTATHIONE S-TRANSFERASE, GST, SUPERFAMILY, GST DOMAIN CONTAINING"/>
    <property type="match status" value="1"/>
</dbReference>
<dbReference type="EC" id="2.5.1.18" evidence="3"/>
<comment type="subcellular location">
    <subcellularLocation>
        <location evidence="3">Cytoplasm</location>
        <location evidence="3">Cytosol</location>
    </subcellularLocation>
</comment>
<dbReference type="InterPro" id="IPR004045">
    <property type="entry name" value="Glutathione_S-Trfase_N"/>
</dbReference>
<dbReference type="PROSITE" id="PS50404">
    <property type="entry name" value="GST_NTER"/>
    <property type="match status" value="1"/>
</dbReference>
<reference evidence="6" key="2">
    <citation type="journal article" date="2022" name="Hortic Res">
        <title>The genome of Dioscorea zingiberensis sheds light on the biosynthesis, origin and evolution of the medicinally important diosgenin saponins.</title>
        <authorList>
            <person name="Li Y."/>
            <person name="Tan C."/>
            <person name="Li Z."/>
            <person name="Guo J."/>
            <person name="Li S."/>
            <person name="Chen X."/>
            <person name="Wang C."/>
            <person name="Dai X."/>
            <person name="Yang H."/>
            <person name="Song W."/>
            <person name="Hou L."/>
            <person name="Xu J."/>
            <person name="Tong Z."/>
            <person name="Xu A."/>
            <person name="Yuan X."/>
            <person name="Wang W."/>
            <person name="Yang Q."/>
            <person name="Chen L."/>
            <person name="Sun Z."/>
            <person name="Wang K."/>
            <person name="Pan B."/>
            <person name="Chen J."/>
            <person name="Bao Y."/>
            <person name="Liu F."/>
            <person name="Qi X."/>
            <person name="Gang D.R."/>
            <person name="Wen J."/>
            <person name="Li J."/>
        </authorList>
    </citation>
    <scope>NUCLEOTIDE SEQUENCE</scope>
    <source>
        <strain evidence="6">Dzin_1.0</strain>
    </source>
</reference>
<organism evidence="6 7">
    <name type="scientific">Dioscorea zingiberensis</name>
    <dbReference type="NCBI Taxonomy" id="325984"/>
    <lineage>
        <taxon>Eukaryota</taxon>
        <taxon>Viridiplantae</taxon>
        <taxon>Streptophyta</taxon>
        <taxon>Embryophyta</taxon>
        <taxon>Tracheophyta</taxon>
        <taxon>Spermatophyta</taxon>
        <taxon>Magnoliopsida</taxon>
        <taxon>Liliopsida</taxon>
        <taxon>Dioscoreales</taxon>
        <taxon>Dioscoreaceae</taxon>
        <taxon>Dioscorea</taxon>
    </lineage>
</organism>
<dbReference type="EMBL" id="JAGGNH010000002">
    <property type="protein sequence ID" value="KAJ0980489.1"/>
    <property type="molecule type" value="Genomic_DNA"/>
</dbReference>
<protein>
    <recommendedName>
        <fullName evidence="3">Glutathione S-transferase</fullName>
        <ecNumber evidence="3">2.5.1.18</ecNumber>
    </recommendedName>
</protein>
<dbReference type="FunFam" id="3.40.30.10:FF:000014">
    <property type="entry name" value="Tau class glutathione S-transferase"/>
    <property type="match status" value="1"/>
</dbReference>
<dbReference type="PANTHER" id="PTHR11260:SF781">
    <property type="entry name" value="GLUTATHIONE S-TRANSFERASE U19"/>
    <property type="match status" value="1"/>
</dbReference>
<reference evidence="6" key="1">
    <citation type="submission" date="2021-03" db="EMBL/GenBank/DDBJ databases">
        <authorList>
            <person name="Li Z."/>
            <person name="Yang C."/>
        </authorList>
    </citation>
    <scope>NUCLEOTIDE SEQUENCE</scope>
    <source>
        <strain evidence="6">Dzin_1.0</strain>
        <tissue evidence="6">Leaf</tissue>
    </source>
</reference>
<evidence type="ECO:0000259" key="4">
    <source>
        <dbReference type="PROSITE" id="PS50404"/>
    </source>
</evidence>